<accession>A0A7X1ZGD4</accession>
<feature type="domain" description="LysM" evidence="2">
    <location>
        <begin position="41"/>
        <end position="90"/>
    </location>
</feature>
<evidence type="ECO:0000256" key="1">
    <source>
        <dbReference type="SAM" id="SignalP"/>
    </source>
</evidence>
<organism evidence="3 4">
    <name type="scientific">Roseospira navarrensis</name>
    <dbReference type="NCBI Taxonomy" id="140058"/>
    <lineage>
        <taxon>Bacteria</taxon>
        <taxon>Pseudomonadati</taxon>
        <taxon>Pseudomonadota</taxon>
        <taxon>Alphaproteobacteria</taxon>
        <taxon>Rhodospirillales</taxon>
        <taxon>Rhodospirillaceae</taxon>
        <taxon>Roseospira</taxon>
    </lineage>
</organism>
<name>A0A7X1ZGD4_9PROT</name>
<dbReference type="InterPro" id="IPR036779">
    <property type="entry name" value="LysM_dom_sf"/>
</dbReference>
<dbReference type="CDD" id="cd00118">
    <property type="entry name" value="LysM"/>
    <property type="match status" value="1"/>
</dbReference>
<evidence type="ECO:0000259" key="2">
    <source>
        <dbReference type="PROSITE" id="PS51782"/>
    </source>
</evidence>
<feature type="chain" id="PRO_5031299480" evidence="1">
    <location>
        <begin position="24"/>
        <end position="350"/>
    </location>
</feature>
<dbReference type="RefSeq" id="WP_153346092.1">
    <property type="nucleotide sequence ID" value="NZ_WIVE01000067.1"/>
</dbReference>
<dbReference type="PANTHER" id="PTHR35936:SF17">
    <property type="entry name" value="ARGININE-BINDING EXTRACELLULAR PROTEIN ARTP"/>
    <property type="match status" value="1"/>
</dbReference>
<evidence type="ECO:0000313" key="4">
    <source>
        <dbReference type="Proteomes" id="UP000434582"/>
    </source>
</evidence>
<dbReference type="OrthoDB" id="8479038at2"/>
<dbReference type="SUPFAM" id="SSF53850">
    <property type="entry name" value="Periplasmic binding protein-like II"/>
    <property type="match status" value="1"/>
</dbReference>
<gene>
    <name evidence="3" type="ORF">GHC57_16070</name>
</gene>
<sequence length="350" mass="37779">MTRMTILCAAAMAVALPWTAAHAQDGSADADPTAAPLECGRTYTTQPGDYLASIAERAYGHASGYHILYQYNPGTLGSPSRLEAGIDLWVPCLGGEGVPEANLPPLAEATSDDIRIVTGADYAPYVDAGLPNGGFSFELVERALQTGNAADYRIDVIKDWGSHLQTLLADGAYDLAFPWFKPDCSQLDRLGADSLWRCENLRFSEPLHEVVITFYGAAGTETALTTYESLKGRTLCRPEGYFTFDLEGEGLTPPAIVRVAGDSPSDCFERLAAGEVDVVTLNADTAESVVRRLGIGDQVSELIDLATVQTLHVVGMRTDPQTRINLLRINKGLIELRRTGVYQDVAARHL</sequence>
<feature type="signal peptide" evidence="1">
    <location>
        <begin position="1"/>
        <end position="23"/>
    </location>
</feature>
<dbReference type="Proteomes" id="UP000434582">
    <property type="component" value="Unassembled WGS sequence"/>
</dbReference>
<keyword evidence="1" id="KW-0732">Signal</keyword>
<dbReference type="Gene3D" id="3.10.350.10">
    <property type="entry name" value="LysM domain"/>
    <property type="match status" value="1"/>
</dbReference>
<evidence type="ECO:0000313" key="3">
    <source>
        <dbReference type="EMBL" id="MQX38036.1"/>
    </source>
</evidence>
<dbReference type="Gene3D" id="3.40.190.10">
    <property type="entry name" value="Periplasmic binding protein-like II"/>
    <property type="match status" value="2"/>
</dbReference>
<keyword evidence="4" id="KW-1185">Reference proteome</keyword>
<dbReference type="InterPro" id="IPR018392">
    <property type="entry name" value="LysM"/>
</dbReference>
<dbReference type="AlphaFoldDB" id="A0A7X1ZGD4"/>
<dbReference type="PANTHER" id="PTHR35936">
    <property type="entry name" value="MEMBRANE-BOUND LYTIC MUREIN TRANSGLYCOSYLASE F"/>
    <property type="match status" value="1"/>
</dbReference>
<protein>
    <submittedName>
        <fullName evidence="3">Transporter substrate-binding domain-containing protein</fullName>
    </submittedName>
</protein>
<proteinExistence type="predicted"/>
<reference evidence="3 4" key="1">
    <citation type="submission" date="2019-10" db="EMBL/GenBank/DDBJ databases">
        <title>Draft whole-genome sequence of the purple nonsulfur photosynthetic bacterium Roseospira navarrensis DSM 15114.</title>
        <authorList>
            <person name="Kyndt J.A."/>
            <person name="Meyer T.E."/>
        </authorList>
    </citation>
    <scope>NUCLEOTIDE SEQUENCE [LARGE SCALE GENOMIC DNA]</scope>
    <source>
        <strain evidence="3 4">DSM 15114</strain>
    </source>
</reference>
<comment type="caution">
    <text evidence="3">The sequence shown here is derived from an EMBL/GenBank/DDBJ whole genome shotgun (WGS) entry which is preliminary data.</text>
</comment>
<dbReference type="EMBL" id="WIVE01000067">
    <property type="protein sequence ID" value="MQX38036.1"/>
    <property type="molecule type" value="Genomic_DNA"/>
</dbReference>
<dbReference type="PROSITE" id="PS51782">
    <property type="entry name" value="LYSM"/>
    <property type="match status" value="1"/>
</dbReference>